<dbReference type="EMBL" id="VJOO01000031">
    <property type="protein sequence ID" value="TSE35107.1"/>
    <property type="molecule type" value="Genomic_DNA"/>
</dbReference>
<accession>A0A554XGZ5</accession>
<comment type="caution">
    <text evidence="3">The sequence shown here is derived from an EMBL/GenBank/DDBJ whole genome shotgun (WGS) entry which is preliminary data.</text>
</comment>
<evidence type="ECO:0000313" key="3">
    <source>
        <dbReference type="EMBL" id="TSE35107.1"/>
    </source>
</evidence>
<dbReference type="EC" id="2.7.13.3" evidence="3"/>
<dbReference type="InterPro" id="IPR036890">
    <property type="entry name" value="HATPase_C_sf"/>
</dbReference>
<evidence type="ECO:0000256" key="1">
    <source>
        <dbReference type="SAM" id="Phobius"/>
    </source>
</evidence>
<dbReference type="PANTHER" id="PTHR34220:SF7">
    <property type="entry name" value="SENSOR HISTIDINE KINASE YPDA"/>
    <property type="match status" value="1"/>
</dbReference>
<feature type="domain" description="Signal transduction histidine kinase internal region" evidence="2">
    <location>
        <begin position="159"/>
        <end position="237"/>
    </location>
</feature>
<dbReference type="GO" id="GO:0000155">
    <property type="term" value="F:phosphorelay sensor kinase activity"/>
    <property type="evidence" value="ECO:0007669"/>
    <property type="project" value="InterPro"/>
</dbReference>
<dbReference type="PANTHER" id="PTHR34220">
    <property type="entry name" value="SENSOR HISTIDINE KINASE YPDA"/>
    <property type="match status" value="1"/>
</dbReference>
<keyword evidence="3" id="KW-0418">Kinase</keyword>
<dbReference type="InterPro" id="IPR010559">
    <property type="entry name" value="Sig_transdc_His_kin_internal"/>
</dbReference>
<dbReference type="GO" id="GO:0016020">
    <property type="term" value="C:membrane"/>
    <property type="evidence" value="ECO:0007669"/>
    <property type="project" value="InterPro"/>
</dbReference>
<keyword evidence="1" id="KW-0812">Transmembrane</keyword>
<feature type="transmembrane region" description="Helical" evidence="1">
    <location>
        <begin position="129"/>
        <end position="147"/>
    </location>
</feature>
<dbReference type="AlphaFoldDB" id="A0A554XGZ5"/>
<keyword evidence="3" id="KW-0808">Transferase</keyword>
<dbReference type="SUPFAM" id="SSF55874">
    <property type="entry name" value="ATPase domain of HSP90 chaperone/DNA topoisomerase II/histidine kinase"/>
    <property type="match status" value="1"/>
</dbReference>
<organism evidence="3 4">
    <name type="scientific">Tepidimonas fonticaldi</name>
    <dbReference type="NCBI Taxonomy" id="1101373"/>
    <lineage>
        <taxon>Bacteria</taxon>
        <taxon>Pseudomonadati</taxon>
        <taxon>Pseudomonadota</taxon>
        <taxon>Betaproteobacteria</taxon>
        <taxon>Burkholderiales</taxon>
        <taxon>Tepidimonas</taxon>
    </lineage>
</organism>
<name>A0A554XGZ5_9BURK</name>
<proteinExistence type="predicted"/>
<keyword evidence="1" id="KW-0472">Membrane</keyword>
<dbReference type="Pfam" id="PF06580">
    <property type="entry name" value="His_kinase"/>
    <property type="match status" value="1"/>
</dbReference>
<dbReference type="Proteomes" id="UP000316388">
    <property type="component" value="Unassembled WGS sequence"/>
</dbReference>
<protein>
    <submittedName>
        <fullName evidence="3">Sensor histidine kinase YehU</fullName>
        <ecNumber evidence="3">2.7.13.3</ecNumber>
    </submittedName>
</protein>
<gene>
    <name evidence="3" type="primary">yehU</name>
    <name evidence="3" type="ORF">Tfont_02423</name>
</gene>
<keyword evidence="1" id="KW-1133">Transmembrane helix</keyword>
<feature type="transmembrane region" description="Helical" evidence="1">
    <location>
        <begin position="65"/>
        <end position="86"/>
    </location>
</feature>
<dbReference type="Gene3D" id="3.30.565.10">
    <property type="entry name" value="Histidine kinase-like ATPase, C-terminal domain"/>
    <property type="match status" value="1"/>
</dbReference>
<reference evidence="3 4" key="1">
    <citation type="submission" date="2019-07" db="EMBL/GenBank/DDBJ databases">
        <title>Tepidimonas fonticaldi AT-A2 draft genome.</title>
        <authorList>
            <person name="Da Costa M.S."/>
            <person name="Froufe H.J.C."/>
            <person name="Egas C."/>
            <person name="Albuquerque L."/>
        </authorList>
    </citation>
    <scope>NUCLEOTIDE SEQUENCE [LARGE SCALE GENOMIC DNA]</scope>
    <source>
        <strain evidence="3 4">AT-A2</strain>
    </source>
</reference>
<evidence type="ECO:0000259" key="2">
    <source>
        <dbReference type="Pfam" id="PF06580"/>
    </source>
</evidence>
<evidence type="ECO:0000313" key="4">
    <source>
        <dbReference type="Proteomes" id="UP000316388"/>
    </source>
</evidence>
<dbReference type="InterPro" id="IPR050640">
    <property type="entry name" value="Bact_2-comp_sensor_kinase"/>
</dbReference>
<feature type="transmembrane region" description="Helical" evidence="1">
    <location>
        <begin position="98"/>
        <end position="117"/>
    </location>
</feature>
<sequence>MARPADPFPLPTPESIPHRMAAARFVIPDFRNLGVQWRLLLLAEGLRALWWVLEASPADATLQGWLTAGALFEPTLLSVAAALALLSPWLRRCPPWRALLITALVAVLVALAWRALLQGWGLAVPTPPTVVVATLAVWGGIAGYFDWRHHRLSPALSEARLQALQSRMRPHFLFNSLNGVLALIRRDPARAEAMLEDLAELYRALLAEPRTLVPWREELALAQAYLAVEQVRLGERLRVAWHVDTAPADALLPPLTLQPLVENAVRHGVEPRPEGACVTVEAFRDDDHLVLFVRNPLPPVDAVTHGHGLALANLRERLELHYDTQARLRVYESEGEFVAQVRLPIRASADAAVSPAPRRSAT</sequence>